<feature type="domain" description="MacB-like periplasmic core" evidence="10">
    <location>
        <begin position="27"/>
        <end position="241"/>
    </location>
</feature>
<dbReference type="GO" id="GO:0098797">
    <property type="term" value="C:plasma membrane protein complex"/>
    <property type="evidence" value="ECO:0007669"/>
    <property type="project" value="TreeGrafter"/>
</dbReference>
<dbReference type="RefSeq" id="WP_028764866.1">
    <property type="nucleotide sequence ID" value="NZ_BPEU01000015.1"/>
</dbReference>
<dbReference type="NCBIfam" id="TIGR02212">
    <property type="entry name" value="lolCE"/>
    <property type="match status" value="1"/>
</dbReference>
<comment type="subcellular location">
    <subcellularLocation>
        <location evidence="1">Cell membrane</location>
        <topology evidence="1">Multi-pass membrane protein</topology>
    </subcellularLocation>
</comment>
<gene>
    <name evidence="11" type="primary">lolE</name>
    <name evidence="12" type="ORF">BEL05_17145</name>
    <name evidence="11" type="ORF">TUM3794_23090</name>
</gene>
<feature type="domain" description="ABC3 transporter permease C-terminal" evidence="9">
    <location>
        <begin position="278"/>
        <end position="403"/>
    </location>
</feature>
<dbReference type="InterPro" id="IPR051447">
    <property type="entry name" value="Lipoprotein-release_system"/>
</dbReference>
<dbReference type="InterPro" id="IPR003838">
    <property type="entry name" value="ABC3_permease_C"/>
</dbReference>
<dbReference type="Proteomes" id="UP000773469">
    <property type="component" value="Unassembled WGS sequence"/>
</dbReference>
<proteinExistence type="inferred from homology"/>
<evidence type="ECO:0000313" key="12">
    <source>
        <dbReference type="EMBL" id="OEG75938.1"/>
    </source>
</evidence>
<dbReference type="Pfam" id="PF12704">
    <property type="entry name" value="MacB_PCD"/>
    <property type="match status" value="1"/>
</dbReference>
<protein>
    <submittedName>
        <fullName evidence="12">ABC transporter substrate-binding protein</fullName>
    </submittedName>
</protein>
<dbReference type="EMBL" id="BPEU01000015">
    <property type="protein sequence ID" value="GIU41628.1"/>
    <property type="molecule type" value="Genomic_DNA"/>
</dbReference>
<dbReference type="GO" id="GO:0042953">
    <property type="term" value="P:lipoprotein transport"/>
    <property type="evidence" value="ECO:0007669"/>
    <property type="project" value="InterPro"/>
</dbReference>
<dbReference type="AlphaFoldDB" id="A0A1E5J1S8"/>
<name>A0A1E5J1S8_SHECO</name>
<evidence type="ECO:0000256" key="8">
    <source>
        <dbReference type="SAM" id="Phobius"/>
    </source>
</evidence>
<feature type="transmembrane region" description="Helical" evidence="8">
    <location>
        <begin position="278"/>
        <end position="300"/>
    </location>
</feature>
<evidence type="ECO:0000256" key="2">
    <source>
        <dbReference type="ARBA" id="ARBA00005236"/>
    </source>
</evidence>
<dbReference type="Pfam" id="PF02687">
    <property type="entry name" value="FtsX"/>
    <property type="match status" value="1"/>
</dbReference>
<reference evidence="11 14" key="2">
    <citation type="submission" date="2021-05" db="EMBL/GenBank/DDBJ databases">
        <title>Molecular characterization for Shewanella algae harboring chromosomal blaOXA-55-like strains isolated from clinical and environment sample.</title>
        <authorList>
            <person name="Ohama Y."/>
            <person name="Aoki K."/>
            <person name="Harada S."/>
            <person name="Moriya K."/>
            <person name="Ishii Y."/>
            <person name="Tateda K."/>
        </authorList>
    </citation>
    <scope>NUCLEOTIDE SEQUENCE [LARGE SCALE GENOMIC DNA]</scope>
    <source>
        <strain evidence="11 14">MBTL60-118</strain>
    </source>
</reference>
<evidence type="ECO:0000313" key="11">
    <source>
        <dbReference type="EMBL" id="GIU41628.1"/>
    </source>
</evidence>
<feature type="transmembrane region" description="Helical" evidence="8">
    <location>
        <begin position="320"/>
        <end position="345"/>
    </location>
</feature>
<keyword evidence="7 8" id="KW-0472">Membrane</keyword>
<comment type="similarity">
    <text evidence="2">Belongs to the ABC-4 integral membrane protein family. LolC/E subfamily.</text>
</comment>
<keyword evidence="5 8" id="KW-0812">Transmembrane</keyword>
<evidence type="ECO:0000313" key="14">
    <source>
        <dbReference type="Proteomes" id="UP000773469"/>
    </source>
</evidence>
<dbReference type="Proteomes" id="UP000095230">
    <property type="component" value="Unassembled WGS sequence"/>
</dbReference>
<evidence type="ECO:0000256" key="4">
    <source>
        <dbReference type="ARBA" id="ARBA00022475"/>
    </source>
</evidence>
<evidence type="ECO:0000256" key="6">
    <source>
        <dbReference type="ARBA" id="ARBA00022989"/>
    </source>
</evidence>
<dbReference type="PANTHER" id="PTHR30489">
    <property type="entry name" value="LIPOPROTEIN-RELEASING SYSTEM TRANSMEMBRANE PROTEIN LOLE"/>
    <property type="match status" value="1"/>
</dbReference>
<keyword evidence="14" id="KW-1185">Reference proteome</keyword>
<feature type="transmembrane region" description="Helical" evidence="8">
    <location>
        <begin position="376"/>
        <end position="396"/>
    </location>
</feature>
<dbReference type="OrthoDB" id="9808461at2"/>
<evidence type="ECO:0000259" key="10">
    <source>
        <dbReference type="Pfam" id="PF12704"/>
    </source>
</evidence>
<feature type="transmembrane region" description="Helical" evidence="8">
    <location>
        <begin position="22"/>
        <end position="48"/>
    </location>
</feature>
<keyword evidence="3" id="KW-0813">Transport</keyword>
<dbReference type="EMBL" id="MCBT01000001">
    <property type="protein sequence ID" value="OEG75938.1"/>
    <property type="molecule type" value="Genomic_DNA"/>
</dbReference>
<keyword evidence="6 8" id="KW-1133">Transmembrane helix</keyword>
<evidence type="ECO:0000256" key="7">
    <source>
        <dbReference type="ARBA" id="ARBA00023136"/>
    </source>
</evidence>
<dbReference type="GO" id="GO:0044874">
    <property type="term" value="P:lipoprotein localization to outer membrane"/>
    <property type="evidence" value="ECO:0007669"/>
    <property type="project" value="TreeGrafter"/>
</dbReference>
<evidence type="ECO:0000256" key="5">
    <source>
        <dbReference type="ARBA" id="ARBA00022692"/>
    </source>
</evidence>
<reference evidence="12 13" key="1">
    <citation type="submission" date="2016-07" db="EMBL/GenBank/DDBJ databases">
        <title>Whole-genome of two Shewanella species isolated from a digestive organ of sea cucumber Apostichopus japonicus Selenka 1867.</title>
        <authorList>
            <person name="Hong H.-H."/>
            <person name="Choi H."/>
            <person name="Cheon S."/>
            <person name="Oh J.-S."/>
            <person name="Lee H.-G."/>
            <person name="Park C."/>
        </authorList>
    </citation>
    <scope>NUCLEOTIDE SEQUENCE [LARGE SCALE GENOMIC DNA]</scope>
    <source>
        <strain evidence="12 13">CSB03KR</strain>
    </source>
</reference>
<organism evidence="12 13">
    <name type="scientific">Shewanella colwelliana</name>
    <name type="common">Alteromonas colwelliana</name>
    <dbReference type="NCBI Taxonomy" id="23"/>
    <lineage>
        <taxon>Bacteria</taxon>
        <taxon>Pseudomonadati</taxon>
        <taxon>Pseudomonadota</taxon>
        <taxon>Gammaproteobacteria</taxon>
        <taxon>Alteromonadales</taxon>
        <taxon>Shewanellaceae</taxon>
        <taxon>Shewanella</taxon>
    </lineage>
</organism>
<dbReference type="InterPro" id="IPR011925">
    <property type="entry name" value="LolCE_TM"/>
</dbReference>
<evidence type="ECO:0000313" key="13">
    <source>
        <dbReference type="Proteomes" id="UP000095230"/>
    </source>
</evidence>
<evidence type="ECO:0000256" key="3">
    <source>
        <dbReference type="ARBA" id="ARBA00022448"/>
    </source>
</evidence>
<evidence type="ECO:0000259" key="9">
    <source>
        <dbReference type="Pfam" id="PF02687"/>
    </source>
</evidence>
<accession>A0A1E5J1S8</accession>
<keyword evidence="4" id="KW-1003">Cell membrane</keyword>
<comment type="caution">
    <text evidence="12">The sequence shown here is derived from an EMBL/GenBank/DDBJ whole genome shotgun (WGS) entry which is preliminary data.</text>
</comment>
<dbReference type="STRING" id="23.BEL05_17145"/>
<sequence length="410" mass="44047">MNLALSWNIGYRYWRARKANSFASFITLFAVSGILLGVAALIVVSSVMNGLEGQLKQRILGAVPQLTVYSEKSMDDWQSVASKLVALDKIVAVSPSVSTQAMLQSPGAISAVQIYGIYPEREQQNLAAMSAHFNGSLAALTPGSYHIVLGAELARRLDLSVGDKVRVLSSDGVVYSPLGPVPAQRNFTVAGIFAMGSQVDANLAYVYHDDAQRLMRKKAGEIKQLRLYLNDPFQASAIRDTVVERFNTDGIMVTTSDWRDNYGHLFSAVNMEKNMMSLMLSLIIAVAAFNIVSALVMMVVDKTTDVAVLKTQGLTTASVMGIFMIQGALNALLGLLGGLFVGILVTLNLNTLLAILGVSILGAGQSLPVQLEWSQLSVIVIGTLVVTFLATVYPALRAANVQPASALRYE</sequence>
<dbReference type="PANTHER" id="PTHR30489:SF8">
    <property type="entry name" value="LIPOPROTEIN-RELEASING SYSTEM TRANSMEMBRANE PROTEIN LOLC"/>
    <property type="match status" value="1"/>
</dbReference>
<evidence type="ECO:0000256" key="1">
    <source>
        <dbReference type="ARBA" id="ARBA00004651"/>
    </source>
</evidence>
<dbReference type="InterPro" id="IPR025857">
    <property type="entry name" value="MacB_PCD"/>
</dbReference>